<proteinExistence type="predicted"/>
<dbReference type="EMBL" id="MT143550">
    <property type="protein sequence ID" value="QJA98071.1"/>
    <property type="molecule type" value="Genomic_DNA"/>
</dbReference>
<evidence type="ECO:0000313" key="4">
    <source>
        <dbReference type="EMBL" id="QJH98622.1"/>
    </source>
</evidence>
<accession>A0A6H2A003</accession>
<evidence type="ECO:0000313" key="2">
    <source>
        <dbReference type="EMBL" id="QJA71239.1"/>
    </source>
</evidence>
<dbReference type="EMBL" id="MT141858">
    <property type="protein sequence ID" value="QJA71239.1"/>
    <property type="molecule type" value="Genomic_DNA"/>
</dbReference>
<protein>
    <submittedName>
        <fullName evidence="1">Uncharacterized protein</fullName>
    </submittedName>
</protein>
<gene>
    <name evidence="2" type="ORF">MM415A03310_0002</name>
    <name evidence="3" type="ORF">MM415B05725_0004</name>
    <name evidence="1" type="ORF">TM448A03612_0004</name>
    <name evidence="4" type="ORF">TM448B01346_0015</name>
</gene>
<reference evidence="1" key="1">
    <citation type="submission" date="2020-03" db="EMBL/GenBank/DDBJ databases">
        <title>The deep terrestrial virosphere.</title>
        <authorList>
            <person name="Holmfeldt K."/>
            <person name="Nilsson E."/>
            <person name="Simone D."/>
            <person name="Lopez-Fernandez M."/>
            <person name="Wu X."/>
            <person name="de Brujin I."/>
            <person name="Lundin D."/>
            <person name="Andersson A."/>
            <person name="Bertilsson S."/>
            <person name="Dopson M."/>
        </authorList>
    </citation>
    <scope>NUCLEOTIDE SEQUENCE</scope>
    <source>
        <strain evidence="2">MM415A03310</strain>
        <strain evidence="3">MM415B05725</strain>
        <strain evidence="1">TM448A03612</strain>
        <strain evidence="4">TM448B01346</strain>
    </source>
</reference>
<organism evidence="1">
    <name type="scientific">viral metagenome</name>
    <dbReference type="NCBI Taxonomy" id="1070528"/>
    <lineage>
        <taxon>unclassified sequences</taxon>
        <taxon>metagenomes</taxon>
        <taxon>organismal metagenomes</taxon>
    </lineage>
</organism>
<dbReference type="EMBL" id="MT144428">
    <property type="protein sequence ID" value="QJA53516.1"/>
    <property type="molecule type" value="Genomic_DNA"/>
</dbReference>
<name>A0A6H2A003_9ZZZZ</name>
<dbReference type="AlphaFoldDB" id="A0A6H2A003"/>
<sequence length="104" mass="12157">MLISKLDISSLSEEQLNQLRLEVLDEMSELAEVQDVVYEVLHELHLKQMPWMWEQIEEKSAQLKQRKKQNGSTNEKDVFIRLAHLIQRKGVSVKDLINSINEGD</sequence>
<dbReference type="EMBL" id="MT144743">
    <property type="protein sequence ID" value="QJH98622.1"/>
    <property type="molecule type" value="Genomic_DNA"/>
</dbReference>
<evidence type="ECO:0000313" key="1">
    <source>
        <dbReference type="EMBL" id="QJA53516.1"/>
    </source>
</evidence>
<evidence type="ECO:0000313" key="3">
    <source>
        <dbReference type="EMBL" id="QJA98071.1"/>
    </source>
</evidence>